<protein>
    <submittedName>
        <fullName evidence="1">Uncharacterized protein</fullName>
    </submittedName>
</protein>
<accession>D5L2C1</accession>
<dbReference type="EMBL" id="GU735162">
    <property type="protein sequence ID" value="ADE29180.1"/>
    <property type="molecule type" value="Genomic_DNA"/>
</dbReference>
<name>D5L2C1_9VIRU</name>
<sequence>MPVFSQDNHAIWRRWLLIEFPFTFSDELPDAKEPADREQLLSRMTTDEQLEGLLLLCQQEIERWKPDGPDGDVNEEFFADAAPVPQVREKMKKAAEPVFAFSAACLEPADKDDAFLLKDRVRRCYQAFADEEDVPNLTANEFGERLVNQRDMSLQSDRKMIDGQRKYVYQGVQFTPRGRQLLGEDAPDDQSQAGVSDMEGKRGIVMSLIREISEDKGRSKIPKNAVEYSPRHDIEPTDVAGTIQKLATQGEIIKDGDDWIVPTEFH</sequence>
<evidence type="ECO:0000313" key="1">
    <source>
        <dbReference type="EMBL" id="ADE29180.1"/>
    </source>
</evidence>
<organism evidence="1">
    <name type="scientific">uncultured virus</name>
    <dbReference type="NCBI Taxonomy" id="340016"/>
    <lineage>
        <taxon>Viruses</taxon>
        <taxon>environmental samples</taxon>
    </lineage>
</organism>
<reference evidence="1" key="1">
    <citation type="journal article" date="2010" name="Environ. Microbiol.">
        <title>The metavirome of a hypersaline environment.</title>
        <authorList>
            <person name="Santos F."/>
            <person name="Yarza P."/>
            <person name="Parro V."/>
            <person name="Briones C."/>
            <person name="Anton J."/>
        </authorList>
    </citation>
    <scope>NUCLEOTIDE SEQUENCE</scope>
</reference>
<proteinExistence type="predicted"/>